<name>A0A4Q7VE92_9BURK</name>
<evidence type="ECO:0000313" key="3">
    <source>
        <dbReference type="Proteomes" id="UP000293398"/>
    </source>
</evidence>
<dbReference type="AlphaFoldDB" id="A0A4Q7VE92"/>
<gene>
    <name evidence="2" type="ORF">EV681_2638</name>
</gene>
<keyword evidence="3" id="KW-1185">Reference proteome</keyword>
<organism evidence="2 3">
    <name type="scientific">Advenella incenata</name>
    <dbReference type="NCBI Taxonomy" id="267800"/>
    <lineage>
        <taxon>Bacteria</taxon>
        <taxon>Pseudomonadati</taxon>
        <taxon>Pseudomonadota</taxon>
        <taxon>Betaproteobacteria</taxon>
        <taxon>Burkholderiales</taxon>
        <taxon>Alcaligenaceae</taxon>
    </lineage>
</organism>
<evidence type="ECO:0000313" key="2">
    <source>
        <dbReference type="EMBL" id="RZT94220.1"/>
    </source>
</evidence>
<feature type="compositionally biased region" description="Basic and acidic residues" evidence="1">
    <location>
        <begin position="31"/>
        <end position="49"/>
    </location>
</feature>
<evidence type="ECO:0000256" key="1">
    <source>
        <dbReference type="SAM" id="MobiDB-lite"/>
    </source>
</evidence>
<comment type="caution">
    <text evidence="2">The sequence shown here is derived from an EMBL/GenBank/DDBJ whole genome shotgun (WGS) entry which is preliminary data.</text>
</comment>
<reference evidence="2 3" key="1">
    <citation type="submission" date="2019-02" db="EMBL/GenBank/DDBJ databases">
        <title>Genomic Encyclopedia of Type Strains, Phase IV (KMG-IV): sequencing the most valuable type-strain genomes for metagenomic binning, comparative biology and taxonomic classification.</title>
        <authorList>
            <person name="Goeker M."/>
        </authorList>
    </citation>
    <scope>NUCLEOTIDE SEQUENCE [LARGE SCALE GENOMIC DNA]</scope>
    <source>
        <strain evidence="2 3">DSM 23814</strain>
    </source>
</reference>
<dbReference type="Proteomes" id="UP000293398">
    <property type="component" value="Unassembled WGS sequence"/>
</dbReference>
<feature type="region of interest" description="Disordered" evidence="1">
    <location>
        <begin position="1"/>
        <end position="69"/>
    </location>
</feature>
<dbReference type="EMBL" id="SHKO01000002">
    <property type="protein sequence ID" value="RZT94220.1"/>
    <property type="molecule type" value="Genomic_DNA"/>
</dbReference>
<protein>
    <submittedName>
        <fullName evidence="2">Uncharacterized protein</fullName>
    </submittedName>
</protein>
<proteinExistence type="predicted"/>
<accession>A0A4Q7VE92</accession>
<sequence length="69" mass="7603">MAPNDTNNTSESDRQQLSRQTWLEGLQGPGKGRDQAEKDGRHQNDEPGCCRKATSSGVDSRPRMSLRCG</sequence>
<feature type="compositionally biased region" description="Polar residues" evidence="1">
    <location>
        <begin position="1"/>
        <end position="10"/>
    </location>
</feature>